<proteinExistence type="predicted"/>
<dbReference type="Proteomes" id="UP001352852">
    <property type="component" value="Unassembled WGS sequence"/>
</dbReference>
<name>A0ABU7CW05_9TELE</name>
<evidence type="ECO:0000313" key="1">
    <source>
        <dbReference type="EMBL" id="MED6266435.1"/>
    </source>
</evidence>
<sequence>MVMFRSTLTKQLDLDAAKQSTFFKDWISLVVYQQSLPLGFWQQATFIRNAASSSVEALQQQQTLSHLSANECLSTMFIQDAAPINQLTDPLLWANLCRLLSDFRVSGGTELSLFVQKLLLFMILSLKHVHKCKCFVY</sequence>
<dbReference type="EMBL" id="JAHUTJ010008279">
    <property type="protein sequence ID" value="MED6266435.1"/>
    <property type="molecule type" value="Genomic_DNA"/>
</dbReference>
<keyword evidence="2" id="KW-1185">Reference proteome</keyword>
<evidence type="ECO:0000313" key="2">
    <source>
        <dbReference type="Proteomes" id="UP001352852"/>
    </source>
</evidence>
<gene>
    <name evidence="1" type="ORF">CHARACLAT_002112</name>
</gene>
<accession>A0ABU7CW05</accession>
<comment type="caution">
    <text evidence="1">The sequence shown here is derived from an EMBL/GenBank/DDBJ whole genome shotgun (WGS) entry which is preliminary data.</text>
</comment>
<organism evidence="1 2">
    <name type="scientific">Characodon lateralis</name>
    <dbReference type="NCBI Taxonomy" id="208331"/>
    <lineage>
        <taxon>Eukaryota</taxon>
        <taxon>Metazoa</taxon>
        <taxon>Chordata</taxon>
        <taxon>Craniata</taxon>
        <taxon>Vertebrata</taxon>
        <taxon>Euteleostomi</taxon>
        <taxon>Actinopterygii</taxon>
        <taxon>Neopterygii</taxon>
        <taxon>Teleostei</taxon>
        <taxon>Neoteleostei</taxon>
        <taxon>Acanthomorphata</taxon>
        <taxon>Ovalentaria</taxon>
        <taxon>Atherinomorphae</taxon>
        <taxon>Cyprinodontiformes</taxon>
        <taxon>Goodeidae</taxon>
        <taxon>Characodon</taxon>
    </lineage>
</organism>
<reference evidence="1 2" key="1">
    <citation type="submission" date="2021-06" db="EMBL/GenBank/DDBJ databases">
        <authorList>
            <person name="Palmer J.M."/>
        </authorList>
    </citation>
    <scope>NUCLEOTIDE SEQUENCE [LARGE SCALE GENOMIC DNA]</scope>
    <source>
        <strain evidence="1 2">CL_MEX2019</strain>
        <tissue evidence="1">Muscle</tissue>
    </source>
</reference>
<protein>
    <submittedName>
        <fullName evidence="1">Uncharacterized protein</fullName>
    </submittedName>
</protein>